<protein>
    <submittedName>
        <fullName evidence="7">Zinc finger RING-type</fullName>
    </submittedName>
</protein>
<feature type="compositionally biased region" description="Basic and acidic residues" evidence="5">
    <location>
        <begin position="174"/>
        <end position="189"/>
    </location>
</feature>
<dbReference type="Pfam" id="PF00097">
    <property type="entry name" value="zf-C3HC4"/>
    <property type="match status" value="1"/>
</dbReference>
<keyword evidence="3" id="KW-0862">Zinc</keyword>
<evidence type="ECO:0000256" key="2">
    <source>
        <dbReference type="ARBA" id="ARBA00022771"/>
    </source>
</evidence>
<dbReference type="PROSITE" id="PS50089">
    <property type="entry name" value="ZF_RING_2"/>
    <property type="match status" value="1"/>
</dbReference>
<dbReference type="InterPro" id="IPR044807">
    <property type="entry name" value="DRIP1-like"/>
</dbReference>
<dbReference type="CDD" id="cd17087">
    <property type="entry name" value="RAWUL_DRIP_like"/>
    <property type="match status" value="1"/>
</dbReference>
<accession>A0A8T2AZZ7</accession>
<evidence type="ECO:0000259" key="6">
    <source>
        <dbReference type="PROSITE" id="PS50089"/>
    </source>
</evidence>
<feature type="domain" description="RING-type" evidence="6">
    <location>
        <begin position="16"/>
        <end position="57"/>
    </location>
</feature>
<proteinExistence type="predicted"/>
<feature type="compositionally biased region" description="Basic and acidic residues" evidence="5">
    <location>
        <begin position="210"/>
        <end position="225"/>
    </location>
</feature>
<feature type="compositionally biased region" description="Polar residues" evidence="5">
    <location>
        <begin position="339"/>
        <end position="349"/>
    </location>
</feature>
<organism evidence="7 8">
    <name type="scientific">Arabidopsis thaliana x Arabidopsis arenosa</name>
    <dbReference type="NCBI Taxonomy" id="1240361"/>
    <lineage>
        <taxon>Eukaryota</taxon>
        <taxon>Viridiplantae</taxon>
        <taxon>Streptophyta</taxon>
        <taxon>Embryophyta</taxon>
        <taxon>Tracheophyta</taxon>
        <taxon>Spermatophyta</taxon>
        <taxon>Magnoliopsida</taxon>
        <taxon>eudicotyledons</taxon>
        <taxon>Gunneridae</taxon>
        <taxon>Pentapetalae</taxon>
        <taxon>rosids</taxon>
        <taxon>malvids</taxon>
        <taxon>Brassicales</taxon>
        <taxon>Brassicaceae</taxon>
        <taxon>Camelineae</taxon>
        <taxon>Arabidopsis</taxon>
    </lineage>
</organism>
<evidence type="ECO:0000256" key="4">
    <source>
        <dbReference type="PROSITE-ProRule" id="PRU00175"/>
    </source>
</evidence>
<dbReference type="CDD" id="cd16525">
    <property type="entry name" value="RING-HC_PCGF"/>
    <property type="match status" value="1"/>
</dbReference>
<dbReference type="PANTHER" id="PTHR46293">
    <property type="entry name" value="E3 UBIQUITIN PROTEIN LIGASE DRIP1"/>
    <property type="match status" value="1"/>
</dbReference>
<dbReference type="SMART" id="SM00184">
    <property type="entry name" value="RING"/>
    <property type="match status" value="1"/>
</dbReference>
<feature type="region of interest" description="Disordered" evidence="5">
    <location>
        <begin position="170"/>
        <end position="189"/>
    </location>
</feature>
<evidence type="ECO:0000256" key="3">
    <source>
        <dbReference type="ARBA" id="ARBA00022833"/>
    </source>
</evidence>
<evidence type="ECO:0000256" key="5">
    <source>
        <dbReference type="SAM" id="MobiDB-lite"/>
    </source>
</evidence>
<dbReference type="Proteomes" id="UP000694240">
    <property type="component" value="Chromosome 8"/>
</dbReference>
<dbReference type="AlphaFoldDB" id="A0A8T2AZZ7"/>
<keyword evidence="8" id="KW-1185">Reference proteome</keyword>
<keyword evidence="2 4" id="KW-0863">Zinc-finger</keyword>
<gene>
    <name evidence="7" type="ORF">ISN45_Aa03g025420</name>
</gene>
<feature type="compositionally biased region" description="Polar residues" evidence="5">
    <location>
        <begin position="304"/>
        <end position="314"/>
    </location>
</feature>
<sequence>MLTKLETKVVEPRFACPLCNNRFKDATTISECLHTFCRSCIRNKFINERVKACPVCNVNLGVFPLHKLRSDYSWQNLKLKVYTAKTASVKAGPETVAASVKSSKKKGKSLTSLVVSSSRVSSSPDTPLEPPIAVVEPPIVVVEEKQREIVQALQSSCKPIITFKKRGRKSSLPKKFDSKPEPELPPKEPEIKNFFDLNNEPEDNGLDEAEGSKSQEFIPKEKDSGNDLCKSLSDDGKEVAPLNINDTPPVIVEPVISSDGDTEESVEPIHNKCVVNREAEEVPFQVNQNNVLISSDRDREDNSGQKLKSNGATSRSRRKKGKKPVEKSYSLRPRKDGRTINSAASTTTPEVAVSVEEEKKVEGRNTNAVWFSLMPSKTQNIEMLLPPINARCIRVKDRNMTVSYLKKYLMVKLGLESEDQVEIWLRNEPLCSSLTLHNLVDWWVQTTPLPERRSAMVGSSAADFLMNLHYSFKSDASGSGSGSGSGSDSE</sequence>
<dbReference type="InterPro" id="IPR018957">
    <property type="entry name" value="Znf_C3HC4_RING-type"/>
</dbReference>
<dbReference type="PANTHER" id="PTHR46293:SF3">
    <property type="entry name" value="E3 UBIQUITIN PROTEIN LIGASE DRIPH-RELATED"/>
    <property type="match status" value="1"/>
</dbReference>
<evidence type="ECO:0000256" key="1">
    <source>
        <dbReference type="ARBA" id="ARBA00022723"/>
    </source>
</evidence>
<reference evidence="7 8" key="1">
    <citation type="submission" date="2020-12" db="EMBL/GenBank/DDBJ databases">
        <title>Concerted genomic and epigenomic changes stabilize Arabidopsis allopolyploids.</title>
        <authorList>
            <person name="Chen Z."/>
        </authorList>
    </citation>
    <scope>NUCLEOTIDE SEQUENCE [LARGE SCALE GENOMIC DNA]</scope>
    <source>
        <strain evidence="7">Allo738</strain>
        <tissue evidence="7">Leaf</tissue>
    </source>
</reference>
<dbReference type="InterPro" id="IPR044768">
    <property type="entry name" value="DRIP-like_RAWUL"/>
</dbReference>
<keyword evidence="1" id="KW-0479">Metal-binding</keyword>
<dbReference type="PROSITE" id="PS00518">
    <property type="entry name" value="ZF_RING_1"/>
    <property type="match status" value="1"/>
</dbReference>
<dbReference type="InterPro" id="IPR001841">
    <property type="entry name" value="Znf_RING"/>
</dbReference>
<dbReference type="GO" id="GO:0004842">
    <property type="term" value="F:ubiquitin-protein transferase activity"/>
    <property type="evidence" value="ECO:0007669"/>
    <property type="project" value="InterPro"/>
</dbReference>
<dbReference type="GO" id="GO:0008270">
    <property type="term" value="F:zinc ion binding"/>
    <property type="evidence" value="ECO:0007669"/>
    <property type="project" value="UniProtKB-KW"/>
</dbReference>
<evidence type="ECO:0000313" key="8">
    <source>
        <dbReference type="Proteomes" id="UP000694240"/>
    </source>
</evidence>
<feature type="region of interest" description="Disordered" evidence="5">
    <location>
        <begin position="198"/>
        <end position="234"/>
    </location>
</feature>
<comment type="caution">
    <text evidence="7">The sequence shown here is derived from an EMBL/GenBank/DDBJ whole genome shotgun (WGS) entry which is preliminary data.</text>
</comment>
<dbReference type="EMBL" id="JAEFBK010000008">
    <property type="protein sequence ID" value="KAG7578347.1"/>
    <property type="molecule type" value="Genomic_DNA"/>
</dbReference>
<name>A0A8T2AZZ7_9BRAS</name>
<feature type="region of interest" description="Disordered" evidence="5">
    <location>
        <begin position="286"/>
        <end position="351"/>
    </location>
</feature>
<evidence type="ECO:0000313" key="7">
    <source>
        <dbReference type="EMBL" id="KAG7578347.1"/>
    </source>
</evidence>
<dbReference type="InterPro" id="IPR017907">
    <property type="entry name" value="Znf_RING_CS"/>
</dbReference>
<feature type="compositionally biased region" description="Acidic residues" evidence="5">
    <location>
        <begin position="199"/>
        <end position="209"/>
    </location>
</feature>